<evidence type="ECO:0000256" key="3">
    <source>
        <dbReference type="ARBA" id="ARBA00022679"/>
    </source>
</evidence>
<dbReference type="CDD" id="cd16833">
    <property type="entry name" value="YfiH"/>
    <property type="match status" value="1"/>
</dbReference>
<accession>A0A1W1UBY0</accession>
<dbReference type="NCBIfam" id="TIGR00726">
    <property type="entry name" value="peptidoglycan editing factor PgeF"/>
    <property type="match status" value="1"/>
</dbReference>
<keyword evidence="12" id="KW-1185">Reference proteome</keyword>
<sequence>MELKKPHFIRPDWALLGKVKALSTQRTGGVSQAPYDSFNLGAHVGDEPSVVTANRTLLVEAAQLPQYPLFLNQIHSTEVIALPSEETLPNADAAYSDQAGQVCLVMTADCLPVLFASENGDEVAAAHAGWRGLCDGVLEATVAKFRAPRETIHAWLGPAIGKNAFQVGAEVRSVFIRHDPEAAQAFRSDMADPQKYLADLYLLAEQRLRKSGIRHLYGGEYCTFAQKERFFSYRRDGATGRMASLIWFE</sequence>
<gene>
    <name evidence="11" type="ORF">SAMN05660772_00181</name>
</gene>
<proteinExistence type="inferred from homology"/>
<evidence type="ECO:0000313" key="12">
    <source>
        <dbReference type="Proteomes" id="UP000192408"/>
    </source>
</evidence>
<evidence type="ECO:0000256" key="5">
    <source>
        <dbReference type="ARBA" id="ARBA00022801"/>
    </source>
</evidence>
<comment type="catalytic activity">
    <reaction evidence="8">
        <text>adenosine + phosphate = alpha-D-ribose 1-phosphate + adenine</text>
        <dbReference type="Rhea" id="RHEA:27642"/>
        <dbReference type="ChEBI" id="CHEBI:16335"/>
        <dbReference type="ChEBI" id="CHEBI:16708"/>
        <dbReference type="ChEBI" id="CHEBI:43474"/>
        <dbReference type="ChEBI" id="CHEBI:57720"/>
        <dbReference type="EC" id="2.4.2.1"/>
    </reaction>
    <physiologicalReaction direction="left-to-right" evidence="8">
        <dbReference type="Rhea" id="RHEA:27643"/>
    </physiologicalReaction>
</comment>
<evidence type="ECO:0000256" key="1">
    <source>
        <dbReference type="ARBA" id="ARBA00000553"/>
    </source>
</evidence>
<dbReference type="STRING" id="1122938.SAMN05660772_00181"/>
<dbReference type="Gene3D" id="3.60.140.10">
    <property type="entry name" value="CNF1/YfiH-like putative cysteine hydrolases"/>
    <property type="match status" value="1"/>
</dbReference>
<evidence type="ECO:0000256" key="10">
    <source>
        <dbReference type="RuleBase" id="RU361274"/>
    </source>
</evidence>
<name>A0A1W1UBY0_9PAST</name>
<protein>
    <recommendedName>
        <fullName evidence="10">Purine nucleoside phosphorylase</fullName>
    </recommendedName>
</protein>
<dbReference type="GO" id="GO:0005507">
    <property type="term" value="F:copper ion binding"/>
    <property type="evidence" value="ECO:0007669"/>
    <property type="project" value="TreeGrafter"/>
</dbReference>
<dbReference type="InterPro" id="IPR011324">
    <property type="entry name" value="Cytotoxic_necrot_fac-like_cat"/>
</dbReference>
<keyword evidence="6" id="KW-0862">Zinc</keyword>
<dbReference type="EMBL" id="FWWV01000001">
    <property type="protein sequence ID" value="SMB78605.1"/>
    <property type="molecule type" value="Genomic_DNA"/>
</dbReference>
<evidence type="ECO:0000256" key="8">
    <source>
        <dbReference type="ARBA" id="ARBA00048968"/>
    </source>
</evidence>
<comment type="catalytic activity">
    <reaction evidence="1">
        <text>inosine + phosphate = alpha-D-ribose 1-phosphate + hypoxanthine</text>
        <dbReference type="Rhea" id="RHEA:27646"/>
        <dbReference type="ChEBI" id="CHEBI:17368"/>
        <dbReference type="ChEBI" id="CHEBI:17596"/>
        <dbReference type="ChEBI" id="CHEBI:43474"/>
        <dbReference type="ChEBI" id="CHEBI:57720"/>
        <dbReference type="EC" id="2.4.2.1"/>
    </reaction>
    <physiologicalReaction direction="left-to-right" evidence="1">
        <dbReference type="Rhea" id="RHEA:27647"/>
    </physiologicalReaction>
</comment>
<evidence type="ECO:0000256" key="7">
    <source>
        <dbReference type="ARBA" id="ARBA00047989"/>
    </source>
</evidence>
<comment type="similarity">
    <text evidence="2 10">Belongs to the purine nucleoside phosphorylase YfiH/LACC1 family.</text>
</comment>
<dbReference type="Pfam" id="PF02578">
    <property type="entry name" value="Cu-oxidase_4"/>
    <property type="match status" value="1"/>
</dbReference>
<comment type="catalytic activity">
    <reaction evidence="7">
        <text>adenosine + H2O + H(+) = inosine + NH4(+)</text>
        <dbReference type="Rhea" id="RHEA:24408"/>
        <dbReference type="ChEBI" id="CHEBI:15377"/>
        <dbReference type="ChEBI" id="CHEBI:15378"/>
        <dbReference type="ChEBI" id="CHEBI:16335"/>
        <dbReference type="ChEBI" id="CHEBI:17596"/>
        <dbReference type="ChEBI" id="CHEBI:28938"/>
        <dbReference type="EC" id="3.5.4.4"/>
    </reaction>
    <physiologicalReaction direction="left-to-right" evidence="7">
        <dbReference type="Rhea" id="RHEA:24409"/>
    </physiologicalReaction>
</comment>
<dbReference type="SUPFAM" id="SSF64438">
    <property type="entry name" value="CNF1/YfiH-like putative cysteine hydrolases"/>
    <property type="match status" value="1"/>
</dbReference>
<evidence type="ECO:0000256" key="6">
    <source>
        <dbReference type="ARBA" id="ARBA00022833"/>
    </source>
</evidence>
<dbReference type="Proteomes" id="UP000192408">
    <property type="component" value="Unassembled WGS sequence"/>
</dbReference>
<dbReference type="InterPro" id="IPR003730">
    <property type="entry name" value="Cu_polyphenol_OxRdtase"/>
</dbReference>
<keyword evidence="5" id="KW-0378">Hydrolase</keyword>
<dbReference type="PANTHER" id="PTHR30616">
    <property type="entry name" value="UNCHARACTERIZED PROTEIN YFIH"/>
    <property type="match status" value="1"/>
</dbReference>
<evidence type="ECO:0000256" key="9">
    <source>
        <dbReference type="ARBA" id="ARBA00049893"/>
    </source>
</evidence>
<keyword evidence="3" id="KW-0808">Transferase</keyword>
<comment type="catalytic activity">
    <reaction evidence="9">
        <text>S-methyl-5'-thioadenosine + phosphate = 5-(methylsulfanyl)-alpha-D-ribose 1-phosphate + adenine</text>
        <dbReference type="Rhea" id="RHEA:11852"/>
        <dbReference type="ChEBI" id="CHEBI:16708"/>
        <dbReference type="ChEBI" id="CHEBI:17509"/>
        <dbReference type="ChEBI" id="CHEBI:43474"/>
        <dbReference type="ChEBI" id="CHEBI:58533"/>
        <dbReference type="EC" id="2.4.2.28"/>
    </reaction>
    <physiologicalReaction direction="left-to-right" evidence="9">
        <dbReference type="Rhea" id="RHEA:11853"/>
    </physiologicalReaction>
</comment>
<dbReference type="PANTHER" id="PTHR30616:SF2">
    <property type="entry name" value="PURINE NUCLEOSIDE PHOSPHORYLASE LACC1"/>
    <property type="match status" value="1"/>
</dbReference>
<organism evidence="11 12">
    <name type="scientific">Pasteurella testudinis DSM 23072</name>
    <dbReference type="NCBI Taxonomy" id="1122938"/>
    <lineage>
        <taxon>Bacteria</taxon>
        <taxon>Pseudomonadati</taxon>
        <taxon>Pseudomonadota</taxon>
        <taxon>Gammaproteobacteria</taxon>
        <taxon>Pasteurellales</taxon>
        <taxon>Pasteurellaceae</taxon>
        <taxon>Pasteurella</taxon>
    </lineage>
</organism>
<evidence type="ECO:0000256" key="4">
    <source>
        <dbReference type="ARBA" id="ARBA00022723"/>
    </source>
</evidence>
<reference evidence="12" key="1">
    <citation type="submission" date="2017-04" db="EMBL/GenBank/DDBJ databases">
        <authorList>
            <person name="Varghese N."/>
            <person name="Submissions S."/>
        </authorList>
    </citation>
    <scope>NUCLEOTIDE SEQUENCE [LARGE SCALE GENOMIC DNA]</scope>
    <source>
        <strain evidence="12">DSM 23072</strain>
    </source>
</reference>
<dbReference type="AlphaFoldDB" id="A0A1W1UBY0"/>
<keyword evidence="4" id="KW-0479">Metal-binding</keyword>
<evidence type="ECO:0000256" key="2">
    <source>
        <dbReference type="ARBA" id="ARBA00007353"/>
    </source>
</evidence>
<dbReference type="GO" id="GO:0017061">
    <property type="term" value="F:S-methyl-5-thioadenosine phosphorylase activity"/>
    <property type="evidence" value="ECO:0007669"/>
    <property type="project" value="UniProtKB-EC"/>
</dbReference>
<dbReference type="RefSeq" id="WP_084255391.1">
    <property type="nucleotide sequence ID" value="NZ_FWWV01000001.1"/>
</dbReference>
<evidence type="ECO:0000313" key="11">
    <source>
        <dbReference type="EMBL" id="SMB78605.1"/>
    </source>
</evidence>
<dbReference type="InterPro" id="IPR038371">
    <property type="entry name" value="Cu_polyphenol_OxRdtase_sf"/>
</dbReference>
<dbReference type="GO" id="GO:0016787">
    <property type="term" value="F:hydrolase activity"/>
    <property type="evidence" value="ECO:0007669"/>
    <property type="project" value="UniProtKB-KW"/>
</dbReference>